<dbReference type="PANTHER" id="PTHR33116">
    <property type="entry name" value="REVERSE TRANSCRIPTASE ZINC-BINDING DOMAIN-CONTAINING PROTEIN-RELATED-RELATED"/>
    <property type="match status" value="1"/>
</dbReference>
<evidence type="ECO:0000256" key="1">
    <source>
        <dbReference type="SAM" id="MobiDB-lite"/>
    </source>
</evidence>
<proteinExistence type="predicted"/>
<dbReference type="SUPFAM" id="SSF56219">
    <property type="entry name" value="DNase I-like"/>
    <property type="match status" value="1"/>
</dbReference>
<dbReference type="Proteomes" id="UP000288805">
    <property type="component" value="Unassembled WGS sequence"/>
</dbReference>
<dbReference type="AlphaFoldDB" id="A0A438G9Z9"/>
<sequence>MIEGVVRSLGTRRLLDWRALDAFGSAGDSGMWKMVLSGCSREFMVRSSKEERECLERSRQGMLTIAMRRFAQIIDELGLVDLPLQGGLFTWSGGHNNQSWARLDRFLISYGVGGRGWWLEVVPALALHKGFLGPGGKREKPVRGGNIIKKGSKGKLQKVGVIGRSSLETIFKGIMVKGRGQKYGFFFHRMANAHRRNNSLDKIKINGVWLSEEQDVREGVANYRDFVKEEVMEMFKELHDQSSFLKSLNTTFLVLIPKKGGVEDLRDFRPISLLGVILDASLIANEVIDSWQKRKEKGLICKLDIEKAYDSINCFFSSTKGLCQQGNPLSPYLFVMGMKCWVLSLGRLLKEAFSQAASGLRINLAKSEIIPVGEVEEVDVLAVELGCRVGSLPSSFLGLPLGAPNKAISMWDGVEERVVARRLEKIQRDFLWGGGNLERKAHLVNWEVVCADKEKGELGLRKLALLNKACLANGYGDLHVTRKIFGRRLTLEDDSVSWKGGRNGVPTKVAFFAWEATWGSLVVVPSVSEPGVLSLSLPSNQAKSAQARSRKGHEGEAICEEDDACTSEQLPNDKQPEDPDVHSHEHAGEEHINDKEGAQRKGRSRGRGKGRGRGQYHHHGNRGNHVGTPPNSSINHEQPAVAKPPPGPRMPDDRCMEVLLVGAGNRVFLYAVFDGRVL</sequence>
<evidence type="ECO:0008006" key="4">
    <source>
        <dbReference type="Google" id="ProtNLM"/>
    </source>
</evidence>
<protein>
    <recommendedName>
        <fullName evidence="4">Reverse transcriptase domain-containing protein</fullName>
    </recommendedName>
</protein>
<comment type="caution">
    <text evidence="2">The sequence shown here is derived from an EMBL/GenBank/DDBJ whole genome shotgun (WGS) entry which is preliminary data.</text>
</comment>
<dbReference type="EMBL" id="QGNW01000510">
    <property type="protein sequence ID" value="RVW69045.1"/>
    <property type="molecule type" value="Genomic_DNA"/>
</dbReference>
<evidence type="ECO:0000313" key="3">
    <source>
        <dbReference type="Proteomes" id="UP000288805"/>
    </source>
</evidence>
<feature type="compositionally biased region" description="Basic and acidic residues" evidence="1">
    <location>
        <begin position="574"/>
        <end position="599"/>
    </location>
</feature>
<dbReference type="InterPro" id="IPR036691">
    <property type="entry name" value="Endo/exonu/phosph_ase_sf"/>
</dbReference>
<dbReference type="OrthoDB" id="435402at2759"/>
<organism evidence="2 3">
    <name type="scientific">Vitis vinifera</name>
    <name type="common">Grape</name>
    <dbReference type="NCBI Taxonomy" id="29760"/>
    <lineage>
        <taxon>Eukaryota</taxon>
        <taxon>Viridiplantae</taxon>
        <taxon>Streptophyta</taxon>
        <taxon>Embryophyta</taxon>
        <taxon>Tracheophyta</taxon>
        <taxon>Spermatophyta</taxon>
        <taxon>Magnoliopsida</taxon>
        <taxon>eudicotyledons</taxon>
        <taxon>Gunneridae</taxon>
        <taxon>Pentapetalae</taxon>
        <taxon>rosids</taxon>
        <taxon>Vitales</taxon>
        <taxon>Vitaceae</taxon>
        <taxon>Viteae</taxon>
        <taxon>Vitis</taxon>
    </lineage>
</organism>
<feature type="region of interest" description="Disordered" evidence="1">
    <location>
        <begin position="539"/>
        <end position="650"/>
    </location>
</feature>
<name>A0A438G9Z9_VITVI</name>
<reference evidence="2 3" key="1">
    <citation type="journal article" date="2018" name="PLoS Genet.">
        <title>Population sequencing reveals clonal diversity and ancestral inbreeding in the grapevine cultivar Chardonnay.</title>
        <authorList>
            <person name="Roach M.J."/>
            <person name="Johnson D.L."/>
            <person name="Bohlmann J."/>
            <person name="van Vuuren H.J."/>
            <person name="Jones S.J."/>
            <person name="Pretorius I.S."/>
            <person name="Schmidt S.A."/>
            <person name="Borneman A.R."/>
        </authorList>
    </citation>
    <scope>NUCLEOTIDE SEQUENCE [LARGE SCALE GENOMIC DNA]</scope>
    <source>
        <strain evidence="3">cv. Chardonnay</strain>
        <tissue evidence="2">Leaf</tissue>
    </source>
</reference>
<accession>A0A438G9Z9</accession>
<feature type="compositionally biased region" description="Basic residues" evidence="1">
    <location>
        <begin position="600"/>
        <end position="622"/>
    </location>
</feature>
<evidence type="ECO:0000313" key="2">
    <source>
        <dbReference type="EMBL" id="RVW69045.1"/>
    </source>
</evidence>
<gene>
    <name evidence="2" type="ORF">CK203_052187</name>
</gene>
<dbReference type="PANTHER" id="PTHR33116:SF78">
    <property type="entry name" value="OS12G0587133 PROTEIN"/>
    <property type="match status" value="1"/>
</dbReference>